<dbReference type="GO" id="GO:0005886">
    <property type="term" value="C:plasma membrane"/>
    <property type="evidence" value="ECO:0007669"/>
    <property type="project" value="UniProtKB-SubCell"/>
</dbReference>
<feature type="transmembrane region" description="Helical" evidence="8">
    <location>
        <begin position="55"/>
        <end position="75"/>
    </location>
</feature>
<dbReference type="PANTHER" id="PTHR36838">
    <property type="entry name" value="AUXIN EFFLUX CARRIER FAMILY PROTEIN"/>
    <property type="match status" value="1"/>
</dbReference>
<proteinExistence type="inferred from homology"/>
<dbReference type="OrthoDB" id="9810457at2"/>
<dbReference type="PANTHER" id="PTHR36838:SF3">
    <property type="entry name" value="TRANSPORTER AUXIN EFFLUX CARRIER EC FAMILY"/>
    <property type="match status" value="1"/>
</dbReference>
<dbReference type="InterPro" id="IPR004776">
    <property type="entry name" value="Mem_transp_PIN-like"/>
</dbReference>
<protein>
    <submittedName>
        <fullName evidence="9">AEC family transporter</fullName>
    </submittedName>
</protein>
<keyword evidence="7 8" id="KW-0472">Membrane</keyword>
<evidence type="ECO:0000313" key="9">
    <source>
        <dbReference type="EMBL" id="KAA5612249.1"/>
    </source>
</evidence>
<feature type="transmembrane region" description="Helical" evidence="8">
    <location>
        <begin position="81"/>
        <end position="103"/>
    </location>
</feature>
<dbReference type="GO" id="GO:0055085">
    <property type="term" value="P:transmembrane transport"/>
    <property type="evidence" value="ECO:0007669"/>
    <property type="project" value="InterPro"/>
</dbReference>
<evidence type="ECO:0000256" key="3">
    <source>
        <dbReference type="ARBA" id="ARBA00022448"/>
    </source>
</evidence>
<comment type="similarity">
    <text evidence="2">Belongs to the auxin efflux carrier (TC 2.A.69) family.</text>
</comment>
<evidence type="ECO:0000256" key="1">
    <source>
        <dbReference type="ARBA" id="ARBA00004651"/>
    </source>
</evidence>
<feature type="transmembrane region" description="Helical" evidence="8">
    <location>
        <begin position="115"/>
        <end position="134"/>
    </location>
</feature>
<name>A0A5M6IWA3_9PROT</name>
<feature type="transmembrane region" description="Helical" evidence="8">
    <location>
        <begin position="182"/>
        <end position="200"/>
    </location>
</feature>
<feature type="transmembrane region" description="Helical" evidence="8">
    <location>
        <begin position="244"/>
        <end position="263"/>
    </location>
</feature>
<evidence type="ECO:0000256" key="5">
    <source>
        <dbReference type="ARBA" id="ARBA00022692"/>
    </source>
</evidence>
<sequence length="324" mass="34232">MPGRTRADDRRYPVRRPMSILFGIVAPVFILIGLGAASLRLRIVDAAAMRGMTDFVFYIAFPALLFGSVAEAPPLRLADVAGSFLVGAAILFFLALLLGRLVLKVSLAQASVFGMNSIFGNTVMVGIPIVSAAYGRDGLVTLMAIIAFHSVVLIPLATIFIEADRGGRGSILIMLRSTFTGIIRNPIVMSLVFAFAWRLVGVPMPAALHRVLDLLAAAGPPLALFCLGGTLPRPSWSDLREVSLAVLLKLVAMPAIVAVVAHLVGVTGLAFAVTVLTAALPTGANAFLLARRFETMMEASASTVVIATALSMVTLTLLLGWLPR</sequence>
<organism evidence="9 10">
    <name type="scientific">Rhodovastum atsumiense</name>
    <dbReference type="NCBI Taxonomy" id="504468"/>
    <lineage>
        <taxon>Bacteria</taxon>
        <taxon>Pseudomonadati</taxon>
        <taxon>Pseudomonadota</taxon>
        <taxon>Alphaproteobacteria</taxon>
        <taxon>Acetobacterales</taxon>
        <taxon>Acetobacteraceae</taxon>
        <taxon>Rhodovastum</taxon>
    </lineage>
</organism>
<evidence type="ECO:0000256" key="6">
    <source>
        <dbReference type="ARBA" id="ARBA00022989"/>
    </source>
</evidence>
<dbReference type="Pfam" id="PF03547">
    <property type="entry name" value="Mem_trans"/>
    <property type="match status" value="1"/>
</dbReference>
<accession>A0A5M6IWA3</accession>
<evidence type="ECO:0000256" key="2">
    <source>
        <dbReference type="ARBA" id="ARBA00010145"/>
    </source>
</evidence>
<evidence type="ECO:0000256" key="8">
    <source>
        <dbReference type="SAM" id="Phobius"/>
    </source>
</evidence>
<evidence type="ECO:0000313" key="10">
    <source>
        <dbReference type="Proteomes" id="UP000325255"/>
    </source>
</evidence>
<reference evidence="9 10" key="1">
    <citation type="submission" date="2019-09" db="EMBL/GenBank/DDBJ databases">
        <title>Genome sequence of Rhodovastum atsumiense, a diverse member of the Acetobacteraceae family of non-sulfur purple photosynthetic bacteria.</title>
        <authorList>
            <person name="Meyer T."/>
            <person name="Kyndt J."/>
        </authorList>
    </citation>
    <scope>NUCLEOTIDE SEQUENCE [LARGE SCALE GENOMIC DNA]</scope>
    <source>
        <strain evidence="9 10">DSM 21279</strain>
    </source>
</reference>
<feature type="transmembrane region" description="Helical" evidence="8">
    <location>
        <begin position="269"/>
        <end position="289"/>
    </location>
</feature>
<dbReference type="Proteomes" id="UP000325255">
    <property type="component" value="Unassembled WGS sequence"/>
</dbReference>
<keyword evidence="4" id="KW-1003">Cell membrane</keyword>
<keyword evidence="3" id="KW-0813">Transport</keyword>
<gene>
    <name evidence="9" type="ORF">F1189_10105</name>
</gene>
<dbReference type="Gene3D" id="1.20.1530.20">
    <property type="match status" value="1"/>
</dbReference>
<feature type="transmembrane region" description="Helical" evidence="8">
    <location>
        <begin position="212"/>
        <end position="232"/>
    </location>
</feature>
<evidence type="ECO:0000256" key="4">
    <source>
        <dbReference type="ARBA" id="ARBA00022475"/>
    </source>
</evidence>
<feature type="transmembrane region" description="Helical" evidence="8">
    <location>
        <begin position="140"/>
        <end position="161"/>
    </location>
</feature>
<feature type="transmembrane region" description="Helical" evidence="8">
    <location>
        <begin position="301"/>
        <end position="322"/>
    </location>
</feature>
<dbReference type="EMBL" id="VWPK01000013">
    <property type="protein sequence ID" value="KAA5612249.1"/>
    <property type="molecule type" value="Genomic_DNA"/>
</dbReference>
<dbReference type="InterPro" id="IPR038770">
    <property type="entry name" value="Na+/solute_symporter_sf"/>
</dbReference>
<comment type="subcellular location">
    <subcellularLocation>
        <location evidence="1">Cell membrane</location>
        <topology evidence="1">Multi-pass membrane protein</topology>
    </subcellularLocation>
</comment>
<keyword evidence="10" id="KW-1185">Reference proteome</keyword>
<evidence type="ECO:0000256" key="7">
    <source>
        <dbReference type="ARBA" id="ARBA00023136"/>
    </source>
</evidence>
<keyword evidence="5 8" id="KW-0812">Transmembrane</keyword>
<dbReference type="AlphaFoldDB" id="A0A5M6IWA3"/>
<keyword evidence="6 8" id="KW-1133">Transmembrane helix</keyword>
<feature type="transmembrane region" description="Helical" evidence="8">
    <location>
        <begin position="20"/>
        <end position="43"/>
    </location>
</feature>
<comment type="caution">
    <text evidence="9">The sequence shown here is derived from an EMBL/GenBank/DDBJ whole genome shotgun (WGS) entry which is preliminary data.</text>
</comment>